<dbReference type="RefSeq" id="WP_221496388.1">
    <property type="nucleotide sequence ID" value="NZ_JACHJB010000002.1"/>
</dbReference>
<dbReference type="GO" id="GO:0008168">
    <property type="term" value="F:methyltransferase activity"/>
    <property type="evidence" value="ECO:0007669"/>
    <property type="project" value="UniProtKB-KW"/>
</dbReference>
<keyword evidence="2" id="KW-0489">Methyltransferase</keyword>
<dbReference type="EMBL" id="JACHJB010000002">
    <property type="protein sequence ID" value="MBB6346849.1"/>
    <property type="molecule type" value="Genomic_DNA"/>
</dbReference>
<evidence type="ECO:0000313" key="3">
    <source>
        <dbReference type="Proteomes" id="UP000583800"/>
    </source>
</evidence>
<evidence type="ECO:0000259" key="1">
    <source>
        <dbReference type="Pfam" id="PF13649"/>
    </source>
</evidence>
<name>A0A7X0EYW0_9ACTN</name>
<dbReference type="Pfam" id="PF13649">
    <property type="entry name" value="Methyltransf_25"/>
    <property type="match status" value="1"/>
</dbReference>
<feature type="domain" description="Methyltransferase" evidence="1">
    <location>
        <begin position="46"/>
        <end position="132"/>
    </location>
</feature>
<keyword evidence="3" id="KW-1185">Reference proteome</keyword>
<dbReference type="CDD" id="cd02440">
    <property type="entry name" value="AdoMet_MTases"/>
    <property type="match status" value="1"/>
</dbReference>
<keyword evidence="2" id="KW-0808">Transferase</keyword>
<proteinExistence type="predicted"/>
<dbReference type="InterPro" id="IPR029063">
    <property type="entry name" value="SAM-dependent_MTases_sf"/>
</dbReference>
<evidence type="ECO:0000313" key="2">
    <source>
        <dbReference type="EMBL" id="MBB6346849.1"/>
    </source>
</evidence>
<protein>
    <submittedName>
        <fullName evidence="2">SAM-dependent methyltransferase</fullName>
    </submittedName>
</protein>
<reference evidence="2 3" key="1">
    <citation type="submission" date="2020-08" db="EMBL/GenBank/DDBJ databases">
        <title>Sequencing the genomes of 1000 actinobacteria strains.</title>
        <authorList>
            <person name="Klenk H.-P."/>
        </authorList>
    </citation>
    <scope>NUCLEOTIDE SEQUENCE [LARGE SCALE GENOMIC DNA]</scope>
    <source>
        <strain evidence="2 3">DSM 45913</strain>
    </source>
</reference>
<accession>A0A7X0EYW0</accession>
<dbReference type="InterPro" id="IPR041698">
    <property type="entry name" value="Methyltransf_25"/>
</dbReference>
<dbReference type="AlphaFoldDB" id="A0A7X0EYW0"/>
<gene>
    <name evidence="2" type="ORF">FHU36_003394</name>
</gene>
<dbReference type="Proteomes" id="UP000583800">
    <property type="component" value="Unassembled WGS sequence"/>
</dbReference>
<organism evidence="2 3">
    <name type="scientific">Nonomuraea muscovyensis</name>
    <dbReference type="NCBI Taxonomy" id="1124761"/>
    <lineage>
        <taxon>Bacteria</taxon>
        <taxon>Bacillati</taxon>
        <taxon>Actinomycetota</taxon>
        <taxon>Actinomycetes</taxon>
        <taxon>Streptosporangiales</taxon>
        <taxon>Streptosporangiaceae</taxon>
        <taxon>Nonomuraea</taxon>
    </lineage>
</organism>
<comment type="caution">
    <text evidence="2">The sequence shown here is derived from an EMBL/GenBank/DDBJ whole genome shotgun (WGS) entry which is preliminary data.</text>
</comment>
<dbReference type="SUPFAM" id="SSF53335">
    <property type="entry name" value="S-adenosyl-L-methionine-dependent methyltransferases"/>
    <property type="match status" value="1"/>
</dbReference>
<dbReference type="Gene3D" id="3.40.50.150">
    <property type="entry name" value="Vaccinia Virus protein VP39"/>
    <property type="match status" value="1"/>
</dbReference>
<sequence length="228" mass="25052">MTIMPDSGTGTGPITRDGSPVEFYLLMKAGDEPDVVAGVTPPGGSVLELGCGVGRVTHPLVERGFEVVAVDESAEMLAHVRGARTVRSGIQDLRLERRFDLVMLASHLVQTAEEEGRRLLLDTCARHVAPDGRVLIQWTPPERHDDRRPGQGRTVDGLTIEVAAVEEVSPGLVHSTMRYTHGGKEWTQSFRSWRLTDERLAAELARAGLRLERFVTDDRTWVLAAPAE</sequence>
<dbReference type="GO" id="GO:0032259">
    <property type="term" value="P:methylation"/>
    <property type="evidence" value="ECO:0007669"/>
    <property type="project" value="UniProtKB-KW"/>
</dbReference>